<dbReference type="EMBL" id="CH476732">
    <property type="protein sequence ID" value="EIE76855.1"/>
    <property type="molecule type" value="Genomic_DNA"/>
</dbReference>
<dbReference type="Proteomes" id="UP000009138">
    <property type="component" value="Unassembled WGS sequence"/>
</dbReference>
<dbReference type="GeneID" id="93608531"/>
<dbReference type="GO" id="GO:0005829">
    <property type="term" value="C:cytosol"/>
    <property type="evidence" value="ECO:0007669"/>
    <property type="project" value="TreeGrafter"/>
</dbReference>
<feature type="domain" description="RRM" evidence="3">
    <location>
        <begin position="10"/>
        <end position="60"/>
    </location>
</feature>
<keyword evidence="2" id="KW-0694">RNA-binding</keyword>
<evidence type="ECO:0000259" key="3">
    <source>
        <dbReference type="Pfam" id="PF00076"/>
    </source>
</evidence>
<dbReference type="GO" id="GO:0006376">
    <property type="term" value="P:mRNA splice site recognition"/>
    <property type="evidence" value="ECO:0007669"/>
    <property type="project" value="TreeGrafter"/>
</dbReference>
<dbReference type="PANTHER" id="PTHR47640:SF10">
    <property type="entry name" value="TRNA SELENOCYSTEINE 1-ASSOCIATED PROTEIN 1-RELATED"/>
    <property type="match status" value="1"/>
</dbReference>
<dbReference type="SUPFAM" id="SSF54928">
    <property type="entry name" value="RNA-binding domain, RBD"/>
    <property type="match status" value="1"/>
</dbReference>
<dbReference type="VEuPathDB" id="FungiDB:RO3G_01559"/>
<name>I1BKX5_RHIO9</name>
<dbReference type="RefSeq" id="XP_067512251.1">
    <property type="nucleotide sequence ID" value="XM_067656150.1"/>
</dbReference>
<dbReference type="PANTHER" id="PTHR47640">
    <property type="entry name" value="TRNA SELENOCYSTEINE 1-ASSOCIATED PROTEIN 1-RELATED-RELATED"/>
    <property type="match status" value="1"/>
</dbReference>
<dbReference type="InterPro" id="IPR012677">
    <property type="entry name" value="Nucleotide-bd_a/b_plait_sf"/>
</dbReference>
<dbReference type="AlphaFoldDB" id="I1BKX5"/>
<dbReference type="InterPro" id="IPR000504">
    <property type="entry name" value="RRM_dom"/>
</dbReference>
<proteinExistence type="predicted"/>
<dbReference type="GO" id="GO:0003729">
    <property type="term" value="F:mRNA binding"/>
    <property type="evidence" value="ECO:0007669"/>
    <property type="project" value="InterPro"/>
</dbReference>
<sequence length="62" mass="6984">MASFLENYCIFVGDLGADVDDVLLMTFQSQYKLAVSAKVMVDPTTGFSKEFGFIRFFDEAEQ</sequence>
<dbReference type="eggNOG" id="KOG0118">
    <property type="taxonomic scope" value="Eukaryota"/>
</dbReference>
<evidence type="ECO:0000256" key="2">
    <source>
        <dbReference type="ARBA" id="ARBA00022884"/>
    </source>
</evidence>
<evidence type="ECO:0000256" key="1">
    <source>
        <dbReference type="ARBA" id="ARBA00022737"/>
    </source>
</evidence>
<evidence type="ECO:0000313" key="4">
    <source>
        <dbReference type="EMBL" id="EIE76855.1"/>
    </source>
</evidence>
<dbReference type="Pfam" id="PF00076">
    <property type="entry name" value="RRM_1"/>
    <property type="match status" value="1"/>
</dbReference>
<dbReference type="InterPro" id="IPR035979">
    <property type="entry name" value="RBD_domain_sf"/>
</dbReference>
<dbReference type="STRING" id="246409.I1BKX5"/>
<reference evidence="4 5" key="1">
    <citation type="journal article" date="2009" name="PLoS Genet.">
        <title>Genomic analysis of the basal lineage fungus Rhizopus oryzae reveals a whole-genome duplication.</title>
        <authorList>
            <person name="Ma L.-J."/>
            <person name="Ibrahim A.S."/>
            <person name="Skory C."/>
            <person name="Grabherr M.G."/>
            <person name="Burger G."/>
            <person name="Butler M."/>
            <person name="Elias M."/>
            <person name="Idnurm A."/>
            <person name="Lang B.F."/>
            <person name="Sone T."/>
            <person name="Abe A."/>
            <person name="Calvo S.E."/>
            <person name="Corrochano L.M."/>
            <person name="Engels R."/>
            <person name="Fu J."/>
            <person name="Hansberg W."/>
            <person name="Kim J.-M."/>
            <person name="Kodira C.D."/>
            <person name="Koehrsen M.J."/>
            <person name="Liu B."/>
            <person name="Miranda-Saavedra D."/>
            <person name="O'Leary S."/>
            <person name="Ortiz-Castellanos L."/>
            <person name="Poulter R."/>
            <person name="Rodriguez-Romero J."/>
            <person name="Ruiz-Herrera J."/>
            <person name="Shen Y.-Q."/>
            <person name="Zeng Q."/>
            <person name="Galagan J."/>
            <person name="Birren B.W."/>
            <person name="Cuomo C.A."/>
            <person name="Wickes B.L."/>
        </authorList>
    </citation>
    <scope>NUCLEOTIDE SEQUENCE [LARGE SCALE GENOMIC DNA]</scope>
    <source>
        <strain evidence="5">RA 99-880 / ATCC MYA-4621 / FGSC 9543 / NRRL 43880</strain>
    </source>
</reference>
<dbReference type="Gene3D" id="3.30.70.330">
    <property type="match status" value="1"/>
</dbReference>
<keyword evidence="5" id="KW-1185">Reference proteome</keyword>
<protein>
    <recommendedName>
        <fullName evidence="3">RRM domain-containing protein</fullName>
    </recommendedName>
</protein>
<keyword evidence="1" id="KW-0677">Repeat</keyword>
<evidence type="ECO:0000313" key="5">
    <source>
        <dbReference type="Proteomes" id="UP000009138"/>
    </source>
</evidence>
<dbReference type="InterPro" id="IPR050825">
    <property type="entry name" value="RBM42_RBP45_47-like"/>
</dbReference>
<gene>
    <name evidence="4" type="ORF">RO3G_01559</name>
</gene>
<organism evidence="4 5">
    <name type="scientific">Rhizopus delemar (strain RA 99-880 / ATCC MYA-4621 / FGSC 9543 / NRRL 43880)</name>
    <name type="common">Mucormycosis agent</name>
    <name type="synonym">Rhizopus arrhizus var. delemar</name>
    <dbReference type="NCBI Taxonomy" id="246409"/>
    <lineage>
        <taxon>Eukaryota</taxon>
        <taxon>Fungi</taxon>
        <taxon>Fungi incertae sedis</taxon>
        <taxon>Mucoromycota</taxon>
        <taxon>Mucoromycotina</taxon>
        <taxon>Mucoromycetes</taxon>
        <taxon>Mucorales</taxon>
        <taxon>Mucorineae</taxon>
        <taxon>Rhizopodaceae</taxon>
        <taxon>Rhizopus</taxon>
    </lineage>
</organism>
<dbReference type="InParanoid" id="I1BKX5"/>
<accession>I1BKX5</accession>